<dbReference type="InterPro" id="IPR000644">
    <property type="entry name" value="CBS_dom"/>
</dbReference>
<evidence type="ECO:0000259" key="2">
    <source>
        <dbReference type="PROSITE" id="PS51371"/>
    </source>
</evidence>
<evidence type="ECO:0000256" key="1">
    <source>
        <dbReference type="PROSITE-ProRule" id="PRU00703"/>
    </source>
</evidence>
<dbReference type="EMBL" id="SWMU01000002">
    <property type="protein sequence ID" value="TKS56424.1"/>
    <property type="molecule type" value="Genomic_DNA"/>
</dbReference>
<dbReference type="RefSeq" id="WP_138931526.1">
    <property type="nucleotide sequence ID" value="NZ_SWMU01000002.1"/>
</dbReference>
<dbReference type="SUPFAM" id="SSF54631">
    <property type="entry name" value="CBS-domain pair"/>
    <property type="match status" value="1"/>
</dbReference>
<feature type="domain" description="CBS" evidence="2">
    <location>
        <begin position="508"/>
        <end position="564"/>
    </location>
</feature>
<proteinExistence type="predicted"/>
<evidence type="ECO:0000313" key="4">
    <source>
        <dbReference type="Proteomes" id="UP000306552"/>
    </source>
</evidence>
<name>A0A4U5TSL4_9FLAO</name>
<accession>A0A4U5TSL4</accession>
<dbReference type="OrthoDB" id="240589at2"/>
<dbReference type="PROSITE" id="PS51371">
    <property type="entry name" value="CBS"/>
    <property type="match status" value="2"/>
</dbReference>
<dbReference type="PANTHER" id="PTHR36510:SF3">
    <property type="entry name" value="CONSERVED PROTEIN"/>
    <property type="match status" value="1"/>
</dbReference>
<reference evidence="3 4" key="1">
    <citation type="submission" date="2019-04" db="EMBL/GenBank/DDBJ databases">
        <title>Psychroflexus halotolerans sp. nov., isolated from a marine solar saltern.</title>
        <authorList>
            <person name="Feng X."/>
        </authorList>
    </citation>
    <scope>NUCLEOTIDE SEQUENCE [LARGE SCALE GENOMIC DNA]</scope>
    <source>
        <strain evidence="3 4">WDS2C27</strain>
    </source>
</reference>
<dbReference type="GO" id="GO:0016879">
    <property type="term" value="F:ligase activity, forming carbon-nitrogen bonds"/>
    <property type="evidence" value="ECO:0007669"/>
    <property type="project" value="TreeGrafter"/>
</dbReference>
<organism evidence="3 4">
    <name type="scientific">Mesohalobacter halotolerans</name>
    <dbReference type="NCBI Taxonomy" id="1883405"/>
    <lineage>
        <taxon>Bacteria</taxon>
        <taxon>Pseudomonadati</taxon>
        <taxon>Bacteroidota</taxon>
        <taxon>Flavobacteriia</taxon>
        <taxon>Flavobacteriales</taxon>
        <taxon>Flavobacteriaceae</taxon>
        <taxon>Mesohalobacter</taxon>
    </lineage>
</organism>
<dbReference type="InterPro" id="IPR006336">
    <property type="entry name" value="GCS2"/>
</dbReference>
<dbReference type="SUPFAM" id="SSF55931">
    <property type="entry name" value="Glutamine synthetase/guanido kinase"/>
    <property type="match status" value="1"/>
</dbReference>
<gene>
    <name evidence="3" type="ORF">FCN74_05105</name>
</gene>
<dbReference type="InterPro" id="IPR046342">
    <property type="entry name" value="CBS_dom_sf"/>
</dbReference>
<evidence type="ECO:0000313" key="3">
    <source>
        <dbReference type="EMBL" id="TKS56424.1"/>
    </source>
</evidence>
<dbReference type="InterPro" id="IPR014746">
    <property type="entry name" value="Gln_synth/guanido_kin_cat_dom"/>
</dbReference>
<protein>
    <submittedName>
        <fullName evidence="3">CBS domain-containing protein</fullName>
    </submittedName>
</protein>
<dbReference type="Pfam" id="PF00571">
    <property type="entry name" value="CBS"/>
    <property type="match status" value="2"/>
</dbReference>
<dbReference type="Proteomes" id="UP000306552">
    <property type="component" value="Unassembled WGS sequence"/>
</dbReference>
<dbReference type="PANTHER" id="PTHR36510">
    <property type="entry name" value="GLUTAMATE--CYSTEINE LIGASE 2-RELATED"/>
    <property type="match status" value="1"/>
</dbReference>
<keyword evidence="1" id="KW-0129">CBS domain</keyword>
<sequence>MSGKSINSTADIKARKAFTYYLLKDIETLDQMLNNDLFPNDTIRIGAEQELAITDDKMKPTCKALEILDHIASDLFTTELSQFNLEINLEPQTLKAGVFKQLHENLKSHLNHLKTKSKSFNVHFPLVGILPTIERADFNIKNITPYQRYIVLNDILKKTEEKSFEVRISGVDELKMELDSILAESGNTSFQIHLQLKPGEYKEKYNWAQMISGPVLAACTNSSLLLGRELWSETRIALFQQTVDSRNSVYLLREQRPRVTFGHDWVHNCVSEIFKNDISHYPLLITADIDEESSEALSKGKPPKMKALAMHNGNLYKWNRLCYGVSDGKPHMRIENRYIPTGPTLIDEVANVAFWIGLMSGMPDEYKDLPKLMNFKAARQNFYKAAKHGLSIQFEWFGKQVSAKSLILKELLPLAEKGLKSYGISDDEITTYLDIVKSRVQKNKTGSEWMSKNYNCLKKHFTKRRTAFFITHQMLKNQEQDIPVHQWRNININKKPCSISDFTVSDVMTTDLVVVHENDPILILQHLMEWNNLNQILVENNEHQLSGIVALQDIDKVDSSIKQSRSIKTIMQTDVKTINPDVELIKAKEMMDKYKVSALPVITDEKLVGIVNSDHFKQFSIDA</sequence>
<dbReference type="Gene3D" id="3.30.590.20">
    <property type="match status" value="1"/>
</dbReference>
<keyword evidence="4" id="KW-1185">Reference proteome</keyword>
<dbReference type="SMART" id="SM00116">
    <property type="entry name" value="CBS"/>
    <property type="match status" value="2"/>
</dbReference>
<dbReference type="InterPro" id="IPR050141">
    <property type="entry name" value="GCL_type2/YbdK_subfam"/>
</dbReference>
<dbReference type="Gene3D" id="3.10.580.10">
    <property type="entry name" value="CBS-domain"/>
    <property type="match status" value="1"/>
</dbReference>
<dbReference type="AlphaFoldDB" id="A0A4U5TSL4"/>
<feature type="domain" description="CBS" evidence="2">
    <location>
        <begin position="571"/>
        <end position="623"/>
    </location>
</feature>
<comment type="caution">
    <text evidence="3">The sequence shown here is derived from an EMBL/GenBank/DDBJ whole genome shotgun (WGS) entry which is preliminary data.</text>
</comment>
<dbReference type="Pfam" id="PF04107">
    <property type="entry name" value="GCS2"/>
    <property type="match status" value="1"/>
</dbReference>